<dbReference type="InterPro" id="IPR012334">
    <property type="entry name" value="Pectin_lyas_fold"/>
</dbReference>
<evidence type="ECO:0000313" key="3">
    <source>
        <dbReference type="EMBL" id="KAF7121477.1"/>
    </source>
</evidence>
<feature type="compositionally biased region" description="Low complexity" evidence="1">
    <location>
        <begin position="55"/>
        <end position="82"/>
    </location>
</feature>
<accession>A0A834G4V2</accession>
<reference evidence="3" key="1">
    <citation type="submission" date="2019-11" db="EMBL/GenBank/DDBJ databases">
        <authorList>
            <person name="Liu Y."/>
            <person name="Hou J."/>
            <person name="Li T.-Q."/>
            <person name="Guan C.-H."/>
            <person name="Wu X."/>
            <person name="Wu H.-Z."/>
            <person name="Ling F."/>
            <person name="Zhang R."/>
            <person name="Shi X.-G."/>
            <person name="Ren J.-P."/>
            <person name="Chen E.-F."/>
            <person name="Sun J.-M."/>
        </authorList>
    </citation>
    <scope>NUCLEOTIDE SEQUENCE</scope>
    <source>
        <strain evidence="3">Adult_tree_wgs_1</strain>
        <tissue evidence="3">Leaves</tissue>
    </source>
</reference>
<dbReference type="InterPro" id="IPR039279">
    <property type="entry name" value="QRT3-like"/>
</dbReference>
<dbReference type="EMBL" id="WJXA01000013">
    <property type="protein sequence ID" value="KAF7121477.1"/>
    <property type="molecule type" value="Genomic_DNA"/>
</dbReference>
<feature type="compositionally biased region" description="Pro residues" evidence="1">
    <location>
        <begin position="170"/>
        <end position="182"/>
    </location>
</feature>
<dbReference type="FunFam" id="2.160.20.10:FF:000046">
    <property type="entry name" value="Polygalacturonase QRT3"/>
    <property type="match status" value="1"/>
</dbReference>
<dbReference type="PANTHER" id="PTHR33928:SF7">
    <property type="entry name" value="POLYGALACTURONASE QRT3"/>
    <property type="match status" value="1"/>
</dbReference>
<feature type="chain" id="PRO_5032672942" description="Pectin lyase-like superfamily protein" evidence="2">
    <location>
        <begin position="26"/>
        <end position="538"/>
    </location>
</feature>
<dbReference type="SMART" id="SM00710">
    <property type="entry name" value="PbH1"/>
    <property type="match status" value="3"/>
</dbReference>
<evidence type="ECO:0008006" key="5">
    <source>
        <dbReference type="Google" id="ProtNLM"/>
    </source>
</evidence>
<dbReference type="Proteomes" id="UP000626092">
    <property type="component" value="Unassembled WGS sequence"/>
</dbReference>
<dbReference type="InterPro" id="IPR006626">
    <property type="entry name" value="PbH1"/>
</dbReference>
<name>A0A834G4V2_RHOSS</name>
<feature type="signal peptide" evidence="2">
    <location>
        <begin position="1"/>
        <end position="25"/>
    </location>
</feature>
<dbReference type="GO" id="GO:0004650">
    <property type="term" value="F:polygalacturonase activity"/>
    <property type="evidence" value="ECO:0007669"/>
    <property type="project" value="InterPro"/>
</dbReference>
<gene>
    <name evidence="3" type="ORF">RHSIM_Rhsim13G0132700</name>
</gene>
<protein>
    <recommendedName>
        <fullName evidence="5">Pectin lyase-like superfamily protein</fullName>
    </recommendedName>
</protein>
<organism evidence="3 4">
    <name type="scientific">Rhododendron simsii</name>
    <name type="common">Sims's rhododendron</name>
    <dbReference type="NCBI Taxonomy" id="118357"/>
    <lineage>
        <taxon>Eukaryota</taxon>
        <taxon>Viridiplantae</taxon>
        <taxon>Streptophyta</taxon>
        <taxon>Embryophyta</taxon>
        <taxon>Tracheophyta</taxon>
        <taxon>Spermatophyta</taxon>
        <taxon>Magnoliopsida</taxon>
        <taxon>eudicotyledons</taxon>
        <taxon>Gunneridae</taxon>
        <taxon>Pentapetalae</taxon>
        <taxon>asterids</taxon>
        <taxon>Ericales</taxon>
        <taxon>Ericaceae</taxon>
        <taxon>Ericoideae</taxon>
        <taxon>Rhodoreae</taxon>
        <taxon>Rhododendron</taxon>
    </lineage>
</organism>
<evidence type="ECO:0000313" key="4">
    <source>
        <dbReference type="Proteomes" id="UP000626092"/>
    </source>
</evidence>
<dbReference type="OrthoDB" id="1046782at2759"/>
<sequence>MEITMARRALMLSIVILVIVGNISGQNLLPVGQFPSGFYRDHVRKMQSLVRHDSVSLPPTSVSPSPSLATSASPSPSENQSSRRVYHVTSYGADPTGKTDSTDALIGALSDAFNQDLSDGFLMNGIVNLGGAEIDLEGGTYSISRPLRLPITGRGNFKLNPELHRHHRPPPLISNPSPPPSCRYPKMQLSHLRPDPRNRPLARPQQQRPHRLRQRERLPDGYLIDISSAPAHDKEYDFEYITLRDLMLDSNFTGGGIQVINSLRTTIDNCYIAHFNTNGILVQGGHETYIRNSFLGQHITAGSDPGERNFSGTGISLMSNDNAITDVVIFSAGIGIMVSGQANTLSGVHCYNKATGFGGTGIYLKLPGLTQTRIVNCYLDYTGIVAEDPVQLHISSSFFLGDAFILLKSIHGVVNGVSIVDNMFSGFGKGIEIVQLDQSNGPFRKVDQVVVDRNVVNGMNIKSTIAKGSVQGNGSSWTVDFNPTLLFPNLIKNVQYSLSTPGSSFPNHALRNTSNNRVVIETDVTISAKLLIIVDQGV</sequence>
<keyword evidence="2" id="KW-0732">Signal</keyword>
<feature type="region of interest" description="Disordered" evidence="1">
    <location>
        <begin position="54"/>
        <end position="84"/>
    </location>
</feature>
<dbReference type="SUPFAM" id="SSF51126">
    <property type="entry name" value="Pectin lyase-like"/>
    <property type="match status" value="1"/>
</dbReference>
<keyword evidence="4" id="KW-1185">Reference proteome</keyword>
<feature type="region of interest" description="Disordered" evidence="1">
    <location>
        <begin position="159"/>
        <end position="217"/>
    </location>
</feature>
<dbReference type="AlphaFoldDB" id="A0A834G4V2"/>
<dbReference type="InterPro" id="IPR011050">
    <property type="entry name" value="Pectin_lyase_fold/virulence"/>
</dbReference>
<dbReference type="Gene3D" id="2.160.20.10">
    <property type="entry name" value="Single-stranded right-handed beta-helix, Pectin lyase-like"/>
    <property type="match status" value="1"/>
</dbReference>
<dbReference type="PANTHER" id="PTHR33928">
    <property type="entry name" value="POLYGALACTURONASE QRT3"/>
    <property type="match status" value="1"/>
</dbReference>
<comment type="caution">
    <text evidence="3">The sequence shown here is derived from an EMBL/GenBank/DDBJ whole genome shotgun (WGS) entry which is preliminary data.</text>
</comment>
<proteinExistence type="predicted"/>
<evidence type="ECO:0000256" key="1">
    <source>
        <dbReference type="SAM" id="MobiDB-lite"/>
    </source>
</evidence>
<evidence type="ECO:0000256" key="2">
    <source>
        <dbReference type="SAM" id="SignalP"/>
    </source>
</evidence>